<protein>
    <submittedName>
        <fullName evidence="2">Uncharacterized protein LOC106812000</fullName>
    </submittedName>
</protein>
<organism evidence="1 2">
    <name type="scientific">Priapulus caudatus</name>
    <name type="common">Priapulid worm</name>
    <dbReference type="NCBI Taxonomy" id="37621"/>
    <lineage>
        <taxon>Eukaryota</taxon>
        <taxon>Metazoa</taxon>
        <taxon>Ecdysozoa</taxon>
        <taxon>Scalidophora</taxon>
        <taxon>Priapulida</taxon>
        <taxon>Priapulimorpha</taxon>
        <taxon>Priapulimorphida</taxon>
        <taxon>Priapulidae</taxon>
        <taxon>Priapulus</taxon>
    </lineage>
</organism>
<name>A0ABM1EGA7_PRICU</name>
<proteinExistence type="predicted"/>
<sequence length="224" mass="24355">MHGPQDIPEKCSGIFLAYAGLAADVTTDENINPAKIINKVFEELCPKTGEIMPCFNAIMDSVDCSGSDKILLGMPGVPEDFQDVTLADVDFLLTAIVAAFKSNCEAKNNPFVNAHSVEQFETCIRKTGELSQEEQLKLSTDVMQIDFTTGGKPLSAEDCSKMDAIVATLIYALGEPTECEDFYPFIKQTTYTLLDSLCGRASSASRLYLYWASVAVMSGVTMVL</sequence>
<evidence type="ECO:0000313" key="2">
    <source>
        <dbReference type="RefSeq" id="XP_014671228.1"/>
    </source>
</evidence>
<dbReference type="GeneID" id="106812000"/>
<evidence type="ECO:0000313" key="1">
    <source>
        <dbReference type="Proteomes" id="UP000695022"/>
    </source>
</evidence>
<reference evidence="2" key="1">
    <citation type="submission" date="2025-08" db="UniProtKB">
        <authorList>
            <consortium name="RefSeq"/>
        </authorList>
    </citation>
    <scope>IDENTIFICATION</scope>
</reference>
<dbReference type="RefSeq" id="XP_014671228.1">
    <property type="nucleotide sequence ID" value="XM_014815742.1"/>
</dbReference>
<gene>
    <name evidence="2" type="primary">LOC106812000</name>
</gene>
<dbReference type="Proteomes" id="UP000695022">
    <property type="component" value="Unplaced"/>
</dbReference>
<accession>A0ABM1EGA7</accession>
<keyword evidence="1" id="KW-1185">Reference proteome</keyword>